<dbReference type="HOGENOM" id="CLU_059493_4_0_1"/>
<dbReference type="OrthoDB" id="1065058at2759"/>
<gene>
    <name evidence="1" type="ORF">SELMODRAFT_73861</name>
</gene>
<name>D8QQV7_SELML</name>
<dbReference type="InterPro" id="IPR023214">
    <property type="entry name" value="HAD_sf"/>
</dbReference>
<dbReference type="AlphaFoldDB" id="D8QQV7"/>
<accession>D8QQV7</accession>
<evidence type="ECO:0000313" key="1">
    <source>
        <dbReference type="EMBL" id="EFJ37868.1"/>
    </source>
</evidence>
<dbReference type="SFLD" id="SFLDG01129">
    <property type="entry name" value="C1.5:_HAD__Beta-PGM__Phosphata"/>
    <property type="match status" value="1"/>
</dbReference>
<dbReference type="PANTHER" id="PTHR12725">
    <property type="entry name" value="HALOACID DEHALOGENASE-LIKE HYDROLASE"/>
    <property type="match status" value="1"/>
</dbReference>
<dbReference type="SFLD" id="SFLDG01132">
    <property type="entry name" value="C1.5.3:_5'-Nucleotidase_Like"/>
    <property type="match status" value="1"/>
</dbReference>
<proteinExistence type="predicted"/>
<dbReference type="NCBIfam" id="TIGR01509">
    <property type="entry name" value="HAD-SF-IA-v3"/>
    <property type="match status" value="1"/>
</dbReference>
<dbReference type="EMBL" id="GL377565">
    <property type="protein sequence ID" value="EFJ37868.1"/>
    <property type="molecule type" value="Genomic_DNA"/>
</dbReference>
<dbReference type="Pfam" id="PF00702">
    <property type="entry name" value="Hydrolase"/>
    <property type="match status" value="1"/>
</dbReference>
<dbReference type="OMA" id="NTHCAIA"/>
<keyword evidence="2" id="KW-1185">Reference proteome</keyword>
<dbReference type="eggNOG" id="KOG3109">
    <property type="taxonomic scope" value="Eukaryota"/>
</dbReference>
<dbReference type="InParanoid" id="D8QQV7"/>
<dbReference type="Gene3D" id="1.10.150.450">
    <property type="match status" value="1"/>
</dbReference>
<dbReference type="PANTHER" id="PTHR12725:SF117">
    <property type="entry name" value="HALOACID DEHALOGENASE-LIKE HYDROLASE"/>
    <property type="match status" value="1"/>
</dbReference>
<dbReference type="STRING" id="88036.D8QQV7"/>
<reference evidence="1 2" key="1">
    <citation type="journal article" date="2011" name="Science">
        <title>The Selaginella genome identifies genetic changes associated with the evolution of vascular plants.</title>
        <authorList>
            <person name="Banks J.A."/>
            <person name="Nishiyama T."/>
            <person name="Hasebe M."/>
            <person name="Bowman J.L."/>
            <person name="Gribskov M."/>
            <person name="dePamphilis C."/>
            <person name="Albert V.A."/>
            <person name="Aono N."/>
            <person name="Aoyama T."/>
            <person name="Ambrose B.A."/>
            <person name="Ashton N.W."/>
            <person name="Axtell M.J."/>
            <person name="Barker E."/>
            <person name="Barker M.S."/>
            <person name="Bennetzen J.L."/>
            <person name="Bonawitz N.D."/>
            <person name="Chapple C."/>
            <person name="Cheng C."/>
            <person name="Correa L.G."/>
            <person name="Dacre M."/>
            <person name="DeBarry J."/>
            <person name="Dreyer I."/>
            <person name="Elias M."/>
            <person name="Engstrom E.M."/>
            <person name="Estelle M."/>
            <person name="Feng L."/>
            <person name="Finet C."/>
            <person name="Floyd S.K."/>
            <person name="Frommer W.B."/>
            <person name="Fujita T."/>
            <person name="Gramzow L."/>
            <person name="Gutensohn M."/>
            <person name="Harholt J."/>
            <person name="Hattori M."/>
            <person name="Heyl A."/>
            <person name="Hirai T."/>
            <person name="Hiwatashi Y."/>
            <person name="Ishikawa M."/>
            <person name="Iwata M."/>
            <person name="Karol K.G."/>
            <person name="Koehler B."/>
            <person name="Kolukisaoglu U."/>
            <person name="Kubo M."/>
            <person name="Kurata T."/>
            <person name="Lalonde S."/>
            <person name="Li K."/>
            <person name="Li Y."/>
            <person name="Litt A."/>
            <person name="Lyons E."/>
            <person name="Manning G."/>
            <person name="Maruyama T."/>
            <person name="Michael T.P."/>
            <person name="Mikami K."/>
            <person name="Miyazaki S."/>
            <person name="Morinaga S."/>
            <person name="Murata T."/>
            <person name="Mueller-Roeber B."/>
            <person name="Nelson D.R."/>
            <person name="Obara M."/>
            <person name="Oguri Y."/>
            <person name="Olmstead R.G."/>
            <person name="Onodera N."/>
            <person name="Petersen B.L."/>
            <person name="Pils B."/>
            <person name="Prigge M."/>
            <person name="Rensing S.A."/>
            <person name="Riano-Pachon D.M."/>
            <person name="Roberts A.W."/>
            <person name="Sato Y."/>
            <person name="Scheller H.V."/>
            <person name="Schulz B."/>
            <person name="Schulz C."/>
            <person name="Shakirov E.V."/>
            <person name="Shibagaki N."/>
            <person name="Shinohara N."/>
            <person name="Shippen D.E."/>
            <person name="Soerensen I."/>
            <person name="Sotooka R."/>
            <person name="Sugimoto N."/>
            <person name="Sugita M."/>
            <person name="Sumikawa N."/>
            <person name="Tanurdzic M."/>
            <person name="Theissen G."/>
            <person name="Ulvskov P."/>
            <person name="Wakazuki S."/>
            <person name="Weng J.K."/>
            <person name="Willats W.W."/>
            <person name="Wipf D."/>
            <person name="Wolf P.G."/>
            <person name="Yang L."/>
            <person name="Zimmer A.D."/>
            <person name="Zhu Q."/>
            <person name="Mitros T."/>
            <person name="Hellsten U."/>
            <person name="Loque D."/>
            <person name="Otillar R."/>
            <person name="Salamov A."/>
            <person name="Schmutz J."/>
            <person name="Shapiro H."/>
            <person name="Lindquist E."/>
            <person name="Lucas S."/>
            <person name="Rokhsar D."/>
            <person name="Grigoriev I.V."/>
        </authorList>
    </citation>
    <scope>NUCLEOTIDE SEQUENCE [LARGE SCALE GENOMIC DNA]</scope>
</reference>
<dbReference type="InterPro" id="IPR006439">
    <property type="entry name" value="HAD-SF_hydro_IA"/>
</dbReference>
<sequence>LLTDLDDTLYPFSLGIAEACRQNIEEYMVDKLGIDKSIATDLGQTLYRCHGTTMAGLRATGYNFDYDDFHNYVHGRLPYDLLKPNPELREMLLSMPQRKYVFTNADKNHASKALHRMGLEDCFDTVICFETIMGHEGTDMIKKATGKDKRVGRQSLKMVESSTSVAVVCKPEANNTVAAIICKPSPEAMKRAVEIINVDAKRALFFDDSPRNIAAGKAVGLHTVLVGNVTKCEGADYAIANIVEARKEVPIIWD</sequence>
<dbReference type="Gene3D" id="3.40.50.1000">
    <property type="entry name" value="HAD superfamily/HAD-like"/>
    <property type="match status" value="1"/>
</dbReference>
<dbReference type="GO" id="GO:0016787">
    <property type="term" value="F:hydrolase activity"/>
    <property type="evidence" value="ECO:0000318"/>
    <property type="project" value="GO_Central"/>
</dbReference>
<dbReference type="Proteomes" id="UP000001514">
    <property type="component" value="Unassembled WGS sequence"/>
</dbReference>
<organism evidence="2">
    <name type="scientific">Selaginella moellendorffii</name>
    <name type="common">Spikemoss</name>
    <dbReference type="NCBI Taxonomy" id="88036"/>
    <lineage>
        <taxon>Eukaryota</taxon>
        <taxon>Viridiplantae</taxon>
        <taxon>Streptophyta</taxon>
        <taxon>Embryophyta</taxon>
        <taxon>Tracheophyta</taxon>
        <taxon>Lycopodiopsida</taxon>
        <taxon>Selaginellales</taxon>
        <taxon>Selaginellaceae</taxon>
        <taxon>Selaginella</taxon>
    </lineage>
</organism>
<dbReference type="SUPFAM" id="SSF56784">
    <property type="entry name" value="HAD-like"/>
    <property type="match status" value="1"/>
</dbReference>
<dbReference type="InterPro" id="IPR041492">
    <property type="entry name" value="HAD_2"/>
</dbReference>
<dbReference type="InterPro" id="IPR010237">
    <property type="entry name" value="Pyr-5-nucltdase"/>
</dbReference>
<dbReference type="InterPro" id="IPR036412">
    <property type="entry name" value="HAD-like_sf"/>
</dbReference>
<evidence type="ECO:0000313" key="2">
    <source>
        <dbReference type="Proteomes" id="UP000001514"/>
    </source>
</evidence>
<dbReference type="SFLD" id="SFLDS00003">
    <property type="entry name" value="Haloacid_Dehalogenase"/>
    <property type="match status" value="1"/>
</dbReference>
<dbReference type="FunCoup" id="D8QQV7">
    <property type="interactions" value="327"/>
</dbReference>
<dbReference type="Pfam" id="PF13419">
    <property type="entry name" value="HAD_2"/>
    <property type="match status" value="1"/>
</dbReference>
<protein>
    <submittedName>
        <fullName evidence="1">Uncharacterized protein</fullName>
    </submittedName>
</protein>
<feature type="non-terminal residue" evidence="1">
    <location>
        <position position="1"/>
    </location>
</feature>
<dbReference type="NCBIfam" id="TIGR01993">
    <property type="entry name" value="Pyr-5-nucltdase"/>
    <property type="match status" value="1"/>
</dbReference>
<dbReference type="KEGG" id="smo:SELMODRAFT_73861"/>